<reference evidence="2" key="1">
    <citation type="submission" date="2017-09" db="EMBL/GenBank/DDBJ databases">
        <title>Depth-based differentiation of microbial function through sediment-hosted aquifers and enrichment of novel symbionts in the deep terrestrial subsurface.</title>
        <authorList>
            <person name="Probst A.J."/>
            <person name="Ladd B."/>
            <person name="Jarett J.K."/>
            <person name="Geller-Mcgrath D.E."/>
            <person name="Sieber C.M.K."/>
            <person name="Emerson J.B."/>
            <person name="Anantharaman K."/>
            <person name="Thomas B.C."/>
            <person name="Malmstrom R."/>
            <person name="Stieglmeier M."/>
            <person name="Klingl A."/>
            <person name="Woyke T."/>
            <person name="Ryan C.M."/>
            <person name="Banfield J.F."/>
        </authorList>
    </citation>
    <scope>NUCLEOTIDE SEQUENCE [LARGE SCALE GENOMIC DNA]</scope>
</reference>
<accession>A0A2M7CJD6</accession>
<protein>
    <submittedName>
        <fullName evidence="1">Uncharacterized protein</fullName>
    </submittedName>
</protein>
<dbReference type="AlphaFoldDB" id="A0A2M7CJD6"/>
<dbReference type="EMBL" id="PEUM01000001">
    <property type="protein sequence ID" value="PIV25739.1"/>
    <property type="molecule type" value="Genomic_DNA"/>
</dbReference>
<name>A0A2M7CJD6_9BACT</name>
<comment type="caution">
    <text evidence="1">The sequence shown here is derived from an EMBL/GenBank/DDBJ whole genome shotgun (WGS) entry which is preliminary data.</text>
</comment>
<gene>
    <name evidence="1" type="ORF">COS38_00025</name>
</gene>
<dbReference type="Proteomes" id="UP000229966">
    <property type="component" value="Unassembled WGS sequence"/>
</dbReference>
<evidence type="ECO:0000313" key="1">
    <source>
        <dbReference type="EMBL" id="PIV25739.1"/>
    </source>
</evidence>
<sequence>MNQKYLLILSLAVFFVASIALTWYIATKWKISANVAPVATTTKTATTEPASTTQTNVAVNTTAELVNLILQPGFNLKTIPYYLAPSDGKNIFSQLKSSEAFILIGEKWSSLLETGSLSPGQGVIIKSGEGEVYKLPVSATKVDETKPFTIHLKTGWNAIGNPFSFDVKWNPIIKVAQGSTTFAKATEAHILSGAKRYSAAGKEYEDIATDSAWKTFEGLLIKSGGEMDLIIDPTLKP</sequence>
<organism evidence="1 2">
    <name type="scientific">Candidatus Berkelbacteria bacterium CG03_land_8_20_14_0_80_40_36</name>
    <dbReference type="NCBI Taxonomy" id="1974509"/>
    <lineage>
        <taxon>Bacteria</taxon>
        <taxon>Candidatus Berkelbacteria</taxon>
    </lineage>
</organism>
<proteinExistence type="predicted"/>
<evidence type="ECO:0000313" key="2">
    <source>
        <dbReference type="Proteomes" id="UP000229966"/>
    </source>
</evidence>